<sequence length="273" mass="29779">MSNEEKLREYLRRATTDVRQVRRRLAELEERDREPIAIIGMGCRFPGGVESPQDLWELLDAGRDATGEFPTDRGWELDDLYDPEPGRPDRSYVRRGGFLHDAGAFDPAFFGIGPREATAMDPQHRLLLETVWESIEAAGIEPRTLRGSRTGTFVGLAAGRYAPERDRVPLELDGHIMTGNATSLASGRLAYTFGLRGPAMTVDTACSSSLVALHLASQSLRRGECELALAAGVTVLATPDLFVWFSQQRGLSPDGRCKAFAAAADGTGWAEGA</sequence>
<dbReference type="CDD" id="cd00833">
    <property type="entry name" value="PKS"/>
    <property type="match status" value="1"/>
</dbReference>
<accession>A0ABT0K5Q1</accession>
<dbReference type="Gene3D" id="3.40.47.10">
    <property type="match status" value="1"/>
</dbReference>
<dbReference type="InterPro" id="IPR014030">
    <property type="entry name" value="Ketoacyl_synth_N"/>
</dbReference>
<evidence type="ECO:0000256" key="3">
    <source>
        <dbReference type="ARBA" id="ARBA00023268"/>
    </source>
</evidence>
<dbReference type="PANTHER" id="PTHR43775">
    <property type="entry name" value="FATTY ACID SYNTHASE"/>
    <property type="match status" value="1"/>
</dbReference>
<proteinExistence type="predicted"/>
<protein>
    <submittedName>
        <fullName evidence="5">Polyketide synthase docking domain-containing protein</fullName>
    </submittedName>
</protein>
<reference evidence="5 6" key="1">
    <citation type="submission" date="2022-04" db="EMBL/GenBank/DDBJ databases">
        <title>Genome diversity in the genus Frankia.</title>
        <authorList>
            <person name="Carlos-Shanley C."/>
            <person name="Hahn D."/>
        </authorList>
    </citation>
    <scope>NUCLEOTIDE SEQUENCE [LARGE SCALE GENOMIC DNA]</scope>
    <source>
        <strain evidence="5 6">Ag45/Mut15</strain>
    </source>
</reference>
<gene>
    <name evidence="5" type="ORF">MXD59_25755</name>
</gene>
<evidence type="ECO:0000256" key="1">
    <source>
        <dbReference type="ARBA" id="ARBA00001957"/>
    </source>
</evidence>
<organism evidence="5 6">
    <name type="scientific">Frankia umida</name>
    <dbReference type="NCBI Taxonomy" id="573489"/>
    <lineage>
        <taxon>Bacteria</taxon>
        <taxon>Bacillati</taxon>
        <taxon>Actinomycetota</taxon>
        <taxon>Actinomycetes</taxon>
        <taxon>Frankiales</taxon>
        <taxon>Frankiaceae</taxon>
        <taxon>Frankia</taxon>
    </lineage>
</organism>
<dbReference type="EMBL" id="JALKFT010000077">
    <property type="protein sequence ID" value="MCK9879116.1"/>
    <property type="molecule type" value="Genomic_DNA"/>
</dbReference>
<dbReference type="SUPFAM" id="SSF101173">
    <property type="entry name" value="Docking domain B of the erythromycin polyketide synthase (DEBS)"/>
    <property type="match status" value="1"/>
</dbReference>
<keyword evidence="6" id="KW-1185">Reference proteome</keyword>
<dbReference type="SUPFAM" id="SSF53901">
    <property type="entry name" value="Thiolase-like"/>
    <property type="match status" value="1"/>
</dbReference>
<dbReference type="InterPro" id="IPR050091">
    <property type="entry name" value="PKS_NRPS_Biosynth_Enz"/>
</dbReference>
<feature type="domain" description="Ketosynthase family 3 (KS3)" evidence="4">
    <location>
        <begin position="33"/>
        <end position="273"/>
    </location>
</feature>
<dbReference type="PANTHER" id="PTHR43775:SF51">
    <property type="entry name" value="INACTIVE PHENOLPHTHIOCEROL SYNTHESIS POLYKETIDE SYNTHASE TYPE I PKS1-RELATED"/>
    <property type="match status" value="1"/>
</dbReference>
<dbReference type="InterPro" id="IPR015083">
    <property type="entry name" value="NorB/c/GfsB-D-like_docking"/>
</dbReference>
<dbReference type="PROSITE" id="PS00606">
    <property type="entry name" value="KS3_1"/>
    <property type="match status" value="1"/>
</dbReference>
<comment type="cofactor">
    <cofactor evidence="1">
        <name>pantetheine 4'-phosphate</name>
        <dbReference type="ChEBI" id="CHEBI:47942"/>
    </cofactor>
</comment>
<keyword evidence="3" id="KW-0511">Multifunctional enzyme</keyword>
<keyword evidence="2" id="KW-0808">Transferase</keyword>
<name>A0ABT0K5Q1_9ACTN</name>
<dbReference type="RefSeq" id="WP_248827161.1">
    <property type="nucleotide sequence ID" value="NZ_JALKFT010000077.1"/>
</dbReference>
<dbReference type="Pfam" id="PF08990">
    <property type="entry name" value="Docking"/>
    <property type="match status" value="1"/>
</dbReference>
<dbReference type="Pfam" id="PF00109">
    <property type="entry name" value="ketoacyl-synt"/>
    <property type="match status" value="1"/>
</dbReference>
<dbReference type="Proteomes" id="UP001201873">
    <property type="component" value="Unassembled WGS sequence"/>
</dbReference>
<feature type="non-terminal residue" evidence="5">
    <location>
        <position position="273"/>
    </location>
</feature>
<evidence type="ECO:0000259" key="4">
    <source>
        <dbReference type="PROSITE" id="PS52004"/>
    </source>
</evidence>
<dbReference type="PROSITE" id="PS52004">
    <property type="entry name" value="KS3_2"/>
    <property type="match status" value="1"/>
</dbReference>
<evidence type="ECO:0000313" key="6">
    <source>
        <dbReference type="Proteomes" id="UP001201873"/>
    </source>
</evidence>
<dbReference type="InterPro" id="IPR018201">
    <property type="entry name" value="Ketoacyl_synth_AS"/>
</dbReference>
<dbReference type="InterPro" id="IPR016039">
    <property type="entry name" value="Thiolase-like"/>
</dbReference>
<dbReference type="InterPro" id="IPR036299">
    <property type="entry name" value="Polyketide_synth_docking_sf"/>
</dbReference>
<evidence type="ECO:0000256" key="2">
    <source>
        <dbReference type="ARBA" id="ARBA00022679"/>
    </source>
</evidence>
<dbReference type="SMART" id="SM00825">
    <property type="entry name" value="PKS_KS"/>
    <property type="match status" value="1"/>
</dbReference>
<comment type="caution">
    <text evidence="5">The sequence shown here is derived from an EMBL/GenBank/DDBJ whole genome shotgun (WGS) entry which is preliminary data.</text>
</comment>
<evidence type="ECO:0000313" key="5">
    <source>
        <dbReference type="EMBL" id="MCK9879116.1"/>
    </source>
</evidence>
<dbReference type="InterPro" id="IPR020841">
    <property type="entry name" value="PKS_Beta-ketoAc_synthase_dom"/>
</dbReference>